<evidence type="ECO:0000256" key="2">
    <source>
        <dbReference type="ARBA" id="ARBA00022741"/>
    </source>
</evidence>
<dbReference type="RefSeq" id="XP_050940561.1">
    <property type="nucleotide sequence ID" value="XM_051084604.1"/>
</dbReference>
<organism evidence="5 6">
    <name type="scientific">Cucumis melo</name>
    <name type="common">Muskmelon</name>
    <dbReference type="NCBI Taxonomy" id="3656"/>
    <lineage>
        <taxon>Eukaryota</taxon>
        <taxon>Viridiplantae</taxon>
        <taxon>Streptophyta</taxon>
        <taxon>Embryophyta</taxon>
        <taxon>Tracheophyta</taxon>
        <taxon>Spermatophyta</taxon>
        <taxon>Magnoliopsida</taxon>
        <taxon>eudicotyledons</taxon>
        <taxon>Gunneridae</taxon>
        <taxon>Pentapetalae</taxon>
        <taxon>rosids</taxon>
        <taxon>fabids</taxon>
        <taxon>Cucurbitales</taxon>
        <taxon>Cucurbitaceae</taxon>
        <taxon>Benincaseae</taxon>
        <taxon>Cucumis</taxon>
    </lineage>
</organism>
<dbReference type="PANTHER" id="PTHR21299:SF1">
    <property type="entry name" value="PANTOATE--BETA-ALANINE LIGASE"/>
    <property type="match status" value="1"/>
</dbReference>
<gene>
    <name evidence="6" type="primary">LOC127149391</name>
</gene>
<reference evidence="6" key="1">
    <citation type="submission" date="2025-08" db="UniProtKB">
        <authorList>
            <consortium name="RefSeq"/>
        </authorList>
    </citation>
    <scope>IDENTIFICATION</scope>
    <source>
        <tissue evidence="6">Stem</tissue>
    </source>
</reference>
<feature type="region of interest" description="Disordered" evidence="4">
    <location>
        <begin position="1"/>
        <end position="62"/>
    </location>
</feature>
<accession>A0ABM3KS61</accession>
<keyword evidence="2" id="KW-0547">Nucleotide-binding</keyword>
<dbReference type="GeneID" id="127149391"/>
<dbReference type="InterPro" id="IPR003721">
    <property type="entry name" value="Pantoate_ligase"/>
</dbReference>
<protein>
    <submittedName>
        <fullName evidence="6">Uncharacterized protein LOC127149391</fullName>
    </submittedName>
</protein>
<dbReference type="PANTHER" id="PTHR21299">
    <property type="entry name" value="CYTIDYLATE KINASE/PANTOATE-BETA-ALANINE LIGASE"/>
    <property type="match status" value="1"/>
</dbReference>
<evidence type="ECO:0000313" key="5">
    <source>
        <dbReference type="Proteomes" id="UP001652600"/>
    </source>
</evidence>
<dbReference type="InterPro" id="IPR042176">
    <property type="entry name" value="Pantoate_ligase_C"/>
</dbReference>
<proteinExistence type="predicted"/>
<keyword evidence="1" id="KW-0436">Ligase</keyword>
<feature type="compositionally biased region" description="Basic and acidic residues" evidence="4">
    <location>
        <begin position="18"/>
        <end position="42"/>
    </location>
</feature>
<sequence>MAKGSHGNVAPYPLDDEGDRKGFEGLVDHTLESEEVDAKTEDVDAGGTPHWLRMPKEDDTSNGMKHIELKKKGGEDVYTIGTPPWLRMPNEDDTSNVMKVNIELEKPINVLEKKVRDLDFPINILGFEIVRDADGLAMSSRNVRLSPEERQKALSINRSLSKAKSAAEQGELNCKRLKNLVVDEIQEAGGELDYAEPFLLKGENA</sequence>
<evidence type="ECO:0000313" key="6">
    <source>
        <dbReference type="RefSeq" id="XP_050940561.1"/>
    </source>
</evidence>
<dbReference type="Proteomes" id="UP001652600">
    <property type="component" value="Chromosome 5"/>
</dbReference>
<dbReference type="Gene3D" id="3.30.1300.10">
    <property type="entry name" value="Pantoate-beta-alanine ligase, C-terminal domain"/>
    <property type="match status" value="1"/>
</dbReference>
<evidence type="ECO:0000256" key="3">
    <source>
        <dbReference type="ARBA" id="ARBA00022840"/>
    </source>
</evidence>
<evidence type="ECO:0000256" key="1">
    <source>
        <dbReference type="ARBA" id="ARBA00022598"/>
    </source>
</evidence>
<name>A0ABM3KS61_CUCME</name>
<dbReference type="Pfam" id="PF02569">
    <property type="entry name" value="Pantoate_ligase"/>
    <property type="match status" value="1"/>
</dbReference>
<keyword evidence="5" id="KW-1185">Reference proteome</keyword>
<evidence type="ECO:0000256" key="4">
    <source>
        <dbReference type="SAM" id="MobiDB-lite"/>
    </source>
</evidence>
<keyword evidence="3" id="KW-0067">ATP-binding</keyword>
<dbReference type="SUPFAM" id="SSF52374">
    <property type="entry name" value="Nucleotidylyl transferase"/>
    <property type="match status" value="1"/>
</dbReference>